<evidence type="ECO:0000313" key="3">
    <source>
        <dbReference type="Proteomes" id="UP001152795"/>
    </source>
</evidence>
<organism evidence="2 3">
    <name type="scientific">Paramuricea clavata</name>
    <name type="common">Red gorgonian</name>
    <name type="synonym">Violescent sea-whip</name>
    <dbReference type="NCBI Taxonomy" id="317549"/>
    <lineage>
        <taxon>Eukaryota</taxon>
        <taxon>Metazoa</taxon>
        <taxon>Cnidaria</taxon>
        <taxon>Anthozoa</taxon>
        <taxon>Octocorallia</taxon>
        <taxon>Malacalcyonacea</taxon>
        <taxon>Plexauridae</taxon>
        <taxon>Paramuricea</taxon>
    </lineage>
</organism>
<feature type="region of interest" description="Disordered" evidence="1">
    <location>
        <begin position="166"/>
        <end position="220"/>
    </location>
</feature>
<name>A0A6S7HM18_PARCT</name>
<gene>
    <name evidence="2" type="ORF">PACLA_8A046250</name>
</gene>
<evidence type="ECO:0000313" key="2">
    <source>
        <dbReference type="EMBL" id="CAB4004947.1"/>
    </source>
</evidence>
<dbReference type="AlphaFoldDB" id="A0A6S7HM18"/>
<accession>A0A6S7HM18</accession>
<feature type="compositionally biased region" description="Basic and acidic residues" evidence="1">
    <location>
        <begin position="172"/>
        <end position="220"/>
    </location>
</feature>
<dbReference type="Proteomes" id="UP001152795">
    <property type="component" value="Unassembled WGS sequence"/>
</dbReference>
<evidence type="ECO:0000256" key="1">
    <source>
        <dbReference type="SAM" id="MobiDB-lite"/>
    </source>
</evidence>
<comment type="caution">
    <text evidence="2">The sequence shown here is derived from an EMBL/GenBank/DDBJ whole genome shotgun (WGS) entry which is preliminary data.</text>
</comment>
<dbReference type="OrthoDB" id="8958638at2759"/>
<dbReference type="EMBL" id="CACRXK020005056">
    <property type="protein sequence ID" value="CAB4004947.1"/>
    <property type="molecule type" value="Genomic_DNA"/>
</dbReference>
<keyword evidence="3" id="KW-1185">Reference proteome</keyword>
<protein>
    <submittedName>
        <fullName evidence="2">Uncharacterized protein</fullName>
    </submittedName>
</protein>
<reference evidence="2" key="1">
    <citation type="submission" date="2020-04" db="EMBL/GenBank/DDBJ databases">
        <authorList>
            <person name="Alioto T."/>
            <person name="Alioto T."/>
            <person name="Gomez Garrido J."/>
        </authorList>
    </citation>
    <scope>NUCLEOTIDE SEQUENCE</scope>
    <source>
        <strain evidence="2">A484AB</strain>
    </source>
</reference>
<proteinExistence type="predicted"/>
<sequence>MVSYHVYVPLLLRLANDVEENPGPINIHDIVDHSFTVRADFNQVNANNLYAIISQHVLKDFLLLTDVPEILSINNDTFNSEYSDSFSGALWMEYNNEPLLHLNMLFMNCNCHGQDIPFELKGVKCHRNISLSNSLGNTLNERINTTSNNHEKCSQKRQSETITIRKSNQRTKQQEKENKLAKQREKRQQESVAERKNRLAMLREKRHQESVAERENRLAN</sequence>